<evidence type="ECO:0000256" key="3">
    <source>
        <dbReference type="ARBA" id="ARBA00022475"/>
    </source>
</evidence>
<protein>
    <submittedName>
        <fullName evidence="9">Rod shape-determining protein MreD</fullName>
    </submittedName>
</protein>
<evidence type="ECO:0000313" key="9">
    <source>
        <dbReference type="EMBL" id="RDI29294.1"/>
    </source>
</evidence>
<proteinExistence type="inferred from homology"/>
<feature type="transmembrane region" description="Helical" evidence="8">
    <location>
        <begin position="83"/>
        <end position="100"/>
    </location>
</feature>
<feature type="transmembrane region" description="Helical" evidence="8">
    <location>
        <begin position="12"/>
        <end position="32"/>
    </location>
</feature>
<keyword evidence="5" id="KW-0133">Cell shape</keyword>
<evidence type="ECO:0000256" key="4">
    <source>
        <dbReference type="ARBA" id="ARBA00022692"/>
    </source>
</evidence>
<comment type="similarity">
    <text evidence="2">Belongs to the MreD family.</text>
</comment>
<keyword evidence="3" id="KW-1003">Cell membrane</keyword>
<evidence type="ECO:0000313" key="10">
    <source>
        <dbReference type="Proteomes" id="UP000255265"/>
    </source>
</evidence>
<organism evidence="9 10">
    <name type="scientific">Pseudacidovorax intermedius</name>
    <dbReference type="NCBI Taxonomy" id="433924"/>
    <lineage>
        <taxon>Bacteria</taxon>
        <taxon>Pseudomonadati</taxon>
        <taxon>Pseudomonadota</taxon>
        <taxon>Betaproteobacteria</taxon>
        <taxon>Burkholderiales</taxon>
        <taxon>Comamonadaceae</taxon>
        <taxon>Pseudacidovorax</taxon>
    </lineage>
</organism>
<evidence type="ECO:0000256" key="2">
    <source>
        <dbReference type="ARBA" id="ARBA00007776"/>
    </source>
</evidence>
<dbReference type="PIRSF" id="PIRSF018472">
    <property type="entry name" value="MreD_proteobac"/>
    <property type="match status" value="1"/>
</dbReference>
<evidence type="ECO:0000256" key="8">
    <source>
        <dbReference type="SAM" id="Phobius"/>
    </source>
</evidence>
<comment type="caution">
    <text evidence="9">The sequence shown here is derived from an EMBL/GenBank/DDBJ whole genome shotgun (WGS) entry which is preliminary data.</text>
</comment>
<dbReference type="AlphaFoldDB" id="A0A370FQX9"/>
<dbReference type="PANTHER" id="PTHR37484">
    <property type="entry name" value="ROD SHAPE-DETERMINING PROTEIN MRED"/>
    <property type="match status" value="1"/>
</dbReference>
<dbReference type="PANTHER" id="PTHR37484:SF1">
    <property type="entry name" value="ROD SHAPE-DETERMINING PROTEIN MRED"/>
    <property type="match status" value="1"/>
</dbReference>
<sequence>MIMRPGQEQLLLPVRPLFIWGSLFVALLLNMLPLGRLPWMPDLLAVVLVFWGVHQPARIGLGAAFVFGLAMDVHESSLLGQHALSYATLSFFAIIIHRRLLWYRLSAQALQLVPLFALSRLIELGVRLIGGGIFPGWITLLGAAIEAMLWPVVTWLLLIPQRRPPEQDENRPL</sequence>
<dbReference type="GO" id="GO:0005886">
    <property type="term" value="C:plasma membrane"/>
    <property type="evidence" value="ECO:0007669"/>
    <property type="project" value="UniProtKB-SubCell"/>
</dbReference>
<keyword evidence="4 8" id="KW-0812">Transmembrane</keyword>
<evidence type="ECO:0000256" key="6">
    <source>
        <dbReference type="ARBA" id="ARBA00022989"/>
    </source>
</evidence>
<dbReference type="EMBL" id="QQAV01000001">
    <property type="protein sequence ID" value="RDI29294.1"/>
    <property type="molecule type" value="Genomic_DNA"/>
</dbReference>
<dbReference type="Proteomes" id="UP000255265">
    <property type="component" value="Unassembled WGS sequence"/>
</dbReference>
<dbReference type="GO" id="GO:0008360">
    <property type="term" value="P:regulation of cell shape"/>
    <property type="evidence" value="ECO:0007669"/>
    <property type="project" value="UniProtKB-KW"/>
</dbReference>
<dbReference type="InterPro" id="IPR007227">
    <property type="entry name" value="Cell_shape_determining_MreD"/>
</dbReference>
<evidence type="ECO:0000256" key="5">
    <source>
        <dbReference type="ARBA" id="ARBA00022960"/>
    </source>
</evidence>
<keyword evidence="7 8" id="KW-0472">Membrane</keyword>
<keyword evidence="6 8" id="KW-1133">Transmembrane helix</keyword>
<dbReference type="NCBIfam" id="TIGR03426">
    <property type="entry name" value="shape_MreD"/>
    <property type="match status" value="1"/>
</dbReference>
<comment type="subcellular location">
    <subcellularLocation>
        <location evidence="1">Cell membrane</location>
        <topology evidence="1">Multi-pass membrane protein</topology>
    </subcellularLocation>
</comment>
<accession>A0A370FQX9</accession>
<keyword evidence="10" id="KW-1185">Reference proteome</keyword>
<feature type="transmembrane region" description="Helical" evidence="8">
    <location>
        <begin position="136"/>
        <end position="158"/>
    </location>
</feature>
<evidence type="ECO:0000256" key="7">
    <source>
        <dbReference type="ARBA" id="ARBA00023136"/>
    </source>
</evidence>
<dbReference type="Pfam" id="PF04093">
    <property type="entry name" value="MreD"/>
    <property type="match status" value="1"/>
</dbReference>
<reference evidence="9 10" key="1">
    <citation type="submission" date="2018-07" db="EMBL/GenBank/DDBJ databases">
        <title>Genomic Encyclopedia of Type Strains, Phase IV (KMG-IV): sequencing the most valuable type-strain genomes for metagenomic binning, comparative biology and taxonomic classification.</title>
        <authorList>
            <person name="Goeker M."/>
        </authorList>
    </citation>
    <scope>NUCLEOTIDE SEQUENCE [LARGE SCALE GENOMIC DNA]</scope>
    <source>
        <strain evidence="9 10">DSM 21352</strain>
    </source>
</reference>
<gene>
    <name evidence="9" type="ORF">DFR41_1011050</name>
</gene>
<dbReference type="OrthoDB" id="5297408at2"/>
<name>A0A370FQX9_9BURK</name>
<dbReference type="RefSeq" id="WP_114801941.1">
    <property type="nucleotide sequence ID" value="NZ_QQAV01000001.1"/>
</dbReference>
<dbReference type="InterPro" id="IPR026034">
    <property type="entry name" value="MreD_proteobac"/>
</dbReference>
<evidence type="ECO:0000256" key="1">
    <source>
        <dbReference type="ARBA" id="ARBA00004651"/>
    </source>
</evidence>
<dbReference type="STRING" id="433924.NS331_14525"/>